<dbReference type="Proteomes" id="UP000027855">
    <property type="component" value="Unassembled WGS sequence"/>
</dbReference>
<evidence type="ECO:0000256" key="1">
    <source>
        <dbReference type="SAM" id="Phobius"/>
    </source>
</evidence>
<feature type="transmembrane region" description="Helical" evidence="1">
    <location>
        <begin position="52"/>
        <end position="84"/>
    </location>
</feature>
<dbReference type="EMBL" id="JJMT01000025">
    <property type="protein sequence ID" value="KEO43857.1"/>
    <property type="molecule type" value="Genomic_DNA"/>
</dbReference>
<evidence type="ECO:0000259" key="3">
    <source>
        <dbReference type="Pfam" id="PF24661"/>
    </source>
</evidence>
<dbReference type="Proteomes" id="UP000439678">
    <property type="component" value="Unassembled WGS sequence"/>
</dbReference>
<dbReference type="EMBL" id="NSIW01000010">
    <property type="protein sequence ID" value="PZD56273.1"/>
    <property type="molecule type" value="Genomic_DNA"/>
</dbReference>
<dbReference type="GO" id="GO:0016020">
    <property type="term" value="C:membrane"/>
    <property type="evidence" value="ECO:0007669"/>
    <property type="project" value="InterPro"/>
</dbReference>
<comment type="caution">
    <text evidence="4">The sequence shown here is derived from an EMBL/GenBank/DDBJ whole genome shotgun (WGS) entry which is preliminary data.</text>
</comment>
<dbReference type="RefSeq" id="WP_037603001.1">
    <property type="nucleotide sequence ID" value="NZ_CAJHJM010000003.1"/>
</dbReference>
<dbReference type="Pfam" id="PF24661">
    <property type="entry name" value="DUF7649"/>
    <property type="match status" value="1"/>
</dbReference>
<dbReference type="NCBIfam" id="NF040535">
    <property type="entry name" value="LiaF_C_term"/>
    <property type="match status" value="1"/>
</dbReference>
<dbReference type="EMBL" id="WMYO01000003">
    <property type="protein sequence ID" value="MTR27550.1"/>
    <property type="molecule type" value="Genomic_DNA"/>
</dbReference>
<evidence type="ECO:0000313" key="7">
    <source>
        <dbReference type="Proteomes" id="UP000027855"/>
    </source>
</evidence>
<dbReference type="InterPro" id="IPR056066">
    <property type="entry name" value="DUF7649"/>
</dbReference>
<protein>
    <submittedName>
        <fullName evidence="4">Transporter</fullName>
    </submittedName>
</protein>
<dbReference type="Proteomes" id="UP000248776">
    <property type="component" value="Unassembled WGS sequence"/>
</dbReference>
<sequence>MTKFNFFLVVEALLLTLGLITIFNNDITSFIFILVLTLLAVRFFNKESKSDFVLTICLISLFLVSMWNIYVVLAILVGVAYVMINHFSQVKKKNRYALIQFKEDDLDPQAVRNQWIGTRMEPVSDRYDFDDINIIRFFGTDVIDLTQVIVSGRDNVVILQKLYGPTTILVPIDVSVKLNISAIYSSVTFFNEDEYDLRYERLTLQGAEYEHAHRTVKLILNVGAGPVEVRRK</sequence>
<feature type="transmembrane region" description="Helical" evidence="1">
    <location>
        <begin position="5"/>
        <end position="23"/>
    </location>
</feature>
<evidence type="ECO:0000313" key="6">
    <source>
        <dbReference type="EMBL" id="PZD56273.1"/>
    </source>
</evidence>
<organism evidence="4 7">
    <name type="scientific">Streptococcus salivarius</name>
    <dbReference type="NCBI Taxonomy" id="1304"/>
    <lineage>
        <taxon>Bacteria</taxon>
        <taxon>Bacillati</taxon>
        <taxon>Bacillota</taxon>
        <taxon>Bacilli</taxon>
        <taxon>Lactobacillales</taxon>
        <taxon>Streptococcaceae</taxon>
        <taxon>Streptococcus</taxon>
    </lineage>
</organism>
<dbReference type="InterPro" id="IPR024425">
    <property type="entry name" value="LiaF-like_C"/>
</dbReference>
<reference evidence="5 9" key="3">
    <citation type="journal article" date="2019" name="Nat. Med.">
        <title>A library of human gut bacterial isolates paired with longitudinal multiomics data enables mechanistic microbiome research.</title>
        <authorList>
            <person name="Poyet M."/>
            <person name="Groussin M."/>
            <person name="Gibbons S.M."/>
            <person name="Avila-Pacheco J."/>
            <person name="Jiang X."/>
            <person name="Kearney S.M."/>
            <person name="Perrotta A.R."/>
            <person name="Berdy B."/>
            <person name="Zhao S."/>
            <person name="Lieberman T.D."/>
            <person name="Swanson P.K."/>
            <person name="Smith M."/>
            <person name="Roesemann S."/>
            <person name="Alexander J.E."/>
            <person name="Rich S.A."/>
            <person name="Livny J."/>
            <person name="Vlamakis H."/>
            <person name="Clish C."/>
            <person name="Bullock K."/>
            <person name="Deik A."/>
            <person name="Scott J."/>
            <person name="Pierce K.A."/>
            <person name="Xavier R.J."/>
            <person name="Alm E.J."/>
        </authorList>
    </citation>
    <scope>NUCLEOTIDE SEQUENCE [LARGE SCALE GENOMIC DNA]</scope>
    <source>
        <strain evidence="5 9">BIOML-A4</strain>
    </source>
</reference>
<name>A0A074IUB2_STRSL</name>
<reference evidence="4 7" key="1">
    <citation type="submission" date="2014-04" db="EMBL/GenBank/DDBJ databases">
        <title>Variable characteristics of bacteriocin-producing Streptococcus salivarius strains isolated from Malaysian subjects.</title>
        <authorList>
            <person name="Philip K."/>
            <person name="Barbour A."/>
        </authorList>
    </citation>
    <scope>NUCLEOTIDE SEQUENCE [LARGE SCALE GENOMIC DNA]</scope>
    <source>
        <strain evidence="4 7">NU10</strain>
    </source>
</reference>
<dbReference type="PIRSF" id="PIRSF031509">
    <property type="entry name" value="Cell_wall_LiaF/YvqF"/>
    <property type="match status" value="1"/>
</dbReference>
<evidence type="ECO:0000313" key="5">
    <source>
        <dbReference type="EMBL" id="MTR27550.1"/>
    </source>
</evidence>
<proteinExistence type="predicted"/>
<keyword evidence="1" id="KW-0472">Membrane</keyword>
<keyword evidence="1" id="KW-0812">Transmembrane</keyword>
<feature type="domain" description="Cell wall-active antibiotics response LiaF-like C-terminal" evidence="2">
    <location>
        <begin position="115"/>
        <end position="229"/>
    </location>
</feature>
<gene>
    <name evidence="6" type="ORF">CKU37_05925</name>
    <name evidence="4" type="ORF">DL07_05815</name>
    <name evidence="5" type="ORF">GMC65_04105</name>
</gene>
<evidence type="ECO:0000313" key="4">
    <source>
        <dbReference type="EMBL" id="KEO43857.1"/>
    </source>
</evidence>
<keyword evidence="1" id="KW-1133">Transmembrane helix</keyword>
<evidence type="ECO:0000313" key="9">
    <source>
        <dbReference type="Proteomes" id="UP000439678"/>
    </source>
</evidence>
<feature type="transmembrane region" description="Helical" evidence="1">
    <location>
        <begin position="29"/>
        <end position="45"/>
    </location>
</feature>
<dbReference type="AlphaFoldDB" id="A0A074IUB2"/>
<feature type="domain" description="DUF7649" evidence="3">
    <location>
        <begin position="1"/>
        <end position="85"/>
    </location>
</feature>
<evidence type="ECO:0000259" key="2">
    <source>
        <dbReference type="Pfam" id="PF09922"/>
    </source>
</evidence>
<dbReference type="InterPro" id="IPR016975">
    <property type="entry name" value="Cell_wall_LiaF"/>
</dbReference>
<dbReference type="InterPro" id="IPR047793">
    <property type="entry name" value="LiaF_C"/>
</dbReference>
<dbReference type="Pfam" id="PF09922">
    <property type="entry name" value="LiaF-like_C"/>
    <property type="match status" value="1"/>
</dbReference>
<accession>A0A074IUB2</accession>
<reference evidence="6 8" key="2">
    <citation type="submission" date="2017-08" db="EMBL/GenBank/DDBJ databases">
        <title>Streptococcus salivarius strain HS0302 Genome.</title>
        <authorList>
            <person name="Smith J."/>
            <person name="Deng P."/>
            <person name="Geng M."/>
        </authorList>
    </citation>
    <scope>NUCLEOTIDE SEQUENCE [LARGE SCALE GENOMIC DNA]</scope>
    <source>
        <strain evidence="6 8">HS0302</strain>
    </source>
</reference>
<evidence type="ECO:0000313" key="8">
    <source>
        <dbReference type="Proteomes" id="UP000248776"/>
    </source>
</evidence>